<accession>A0A1X2H5B2</accession>
<comment type="caution">
    <text evidence="2">The sequence shown here is derived from an EMBL/GenBank/DDBJ whole genome shotgun (WGS) entry which is preliminary data.</text>
</comment>
<dbReference type="OrthoDB" id="2282250at2759"/>
<reference evidence="2 3" key="1">
    <citation type="submission" date="2016-07" db="EMBL/GenBank/DDBJ databases">
        <title>Pervasive Adenine N6-methylation of Active Genes in Fungi.</title>
        <authorList>
            <consortium name="DOE Joint Genome Institute"/>
            <person name="Mondo S.J."/>
            <person name="Dannebaum R.O."/>
            <person name="Kuo R.C."/>
            <person name="Labutti K."/>
            <person name="Haridas S."/>
            <person name="Kuo A."/>
            <person name="Salamov A."/>
            <person name="Ahrendt S.R."/>
            <person name="Lipzen A."/>
            <person name="Sullivan W."/>
            <person name="Andreopoulos W.B."/>
            <person name="Clum A."/>
            <person name="Lindquist E."/>
            <person name="Daum C."/>
            <person name="Ramamoorthy G.K."/>
            <person name="Gryganskyi A."/>
            <person name="Culley D."/>
            <person name="Magnuson J.K."/>
            <person name="James T.Y."/>
            <person name="O'Malley M.A."/>
            <person name="Stajich J.E."/>
            <person name="Spatafora J.W."/>
            <person name="Visel A."/>
            <person name="Grigoriev I.V."/>
        </authorList>
    </citation>
    <scope>NUCLEOTIDE SEQUENCE [LARGE SCALE GENOMIC DNA]</scope>
    <source>
        <strain evidence="2 3">NRRL 2496</strain>
    </source>
</reference>
<gene>
    <name evidence="2" type="ORF">BCR43DRAFT_527125</name>
</gene>
<keyword evidence="1" id="KW-1133">Transmembrane helix</keyword>
<proteinExistence type="predicted"/>
<evidence type="ECO:0000313" key="3">
    <source>
        <dbReference type="Proteomes" id="UP000242180"/>
    </source>
</evidence>
<dbReference type="Proteomes" id="UP000242180">
    <property type="component" value="Unassembled WGS sequence"/>
</dbReference>
<keyword evidence="1" id="KW-0472">Membrane</keyword>
<organism evidence="2 3">
    <name type="scientific">Syncephalastrum racemosum</name>
    <name type="common">Filamentous fungus</name>
    <dbReference type="NCBI Taxonomy" id="13706"/>
    <lineage>
        <taxon>Eukaryota</taxon>
        <taxon>Fungi</taxon>
        <taxon>Fungi incertae sedis</taxon>
        <taxon>Mucoromycota</taxon>
        <taxon>Mucoromycotina</taxon>
        <taxon>Mucoromycetes</taxon>
        <taxon>Mucorales</taxon>
        <taxon>Syncephalastraceae</taxon>
        <taxon>Syncephalastrum</taxon>
    </lineage>
</organism>
<protein>
    <submittedName>
        <fullName evidence="2">Uncharacterized protein</fullName>
    </submittedName>
</protein>
<evidence type="ECO:0000256" key="1">
    <source>
        <dbReference type="SAM" id="Phobius"/>
    </source>
</evidence>
<dbReference type="EMBL" id="MCGN01000009">
    <property type="protein sequence ID" value="ORY93604.1"/>
    <property type="molecule type" value="Genomic_DNA"/>
</dbReference>
<dbReference type="AlphaFoldDB" id="A0A1X2H5B2"/>
<sequence>MYKLIKRAAIPEGRDKPLPLKESHDRLVDIIQDKALFDMDQAGTYSTYSSVYGEVQFCLLVNLTEVSYPPVVIEVQHVVSKMRAIRYCLHGYQQYKQHPIILIFCVKNIVSHSLAATFTAHPRIPYCLQTPSVHFASDVMLTARDSIWQKLVDDTLLLVLAIADLLVVCVFAAYLQYVCGTLQHPVCRDSRFPIPADADRAVRYATDAQAYCSMLQIKYGAMTANNSVTPLQAPEEVQHIAVDRTSPADDKFVDADWQLSRTSRAKRTGRMNWSLCYHDYTFSRLGHDLAASWKINLDMVAQRAVLTNTSARIA</sequence>
<dbReference type="InParanoid" id="A0A1X2H5B2"/>
<feature type="transmembrane region" description="Helical" evidence="1">
    <location>
        <begin position="156"/>
        <end position="177"/>
    </location>
</feature>
<name>A0A1X2H5B2_SYNRA</name>
<keyword evidence="1" id="KW-0812">Transmembrane</keyword>
<dbReference type="OMA" id="YALAGME"/>
<keyword evidence="3" id="KW-1185">Reference proteome</keyword>
<evidence type="ECO:0000313" key="2">
    <source>
        <dbReference type="EMBL" id="ORY93604.1"/>
    </source>
</evidence>